<comment type="cofactor">
    <cofactor evidence="10">
        <name>heme b</name>
        <dbReference type="ChEBI" id="CHEBI:60344"/>
    </cofactor>
    <text evidence="10">Binds 1 heme b (iron(II)-protoporphyrin IX) group per subunit.</text>
</comment>
<dbReference type="GO" id="GO:0140825">
    <property type="term" value="F:lactoperoxidase activity"/>
    <property type="evidence" value="ECO:0007669"/>
    <property type="project" value="UniProtKB-EC"/>
</dbReference>
<evidence type="ECO:0000313" key="16">
    <source>
        <dbReference type="Proteomes" id="UP001369815"/>
    </source>
</evidence>
<dbReference type="Pfam" id="PF11895">
    <property type="entry name" value="Peroxidase_ext"/>
    <property type="match status" value="1"/>
</dbReference>
<dbReference type="GO" id="GO:0020037">
    <property type="term" value="F:heme binding"/>
    <property type="evidence" value="ECO:0007669"/>
    <property type="project" value="UniProtKB-UniRule"/>
</dbReference>
<dbReference type="InterPro" id="IPR002016">
    <property type="entry name" value="Haem_peroxidase"/>
</dbReference>
<reference evidence="15 16" key="1">
    <citation type="journal article" date="2024" name="Front Chem Biol">
        <title>Unveiling the potential of Daldinia eschscholtzii MFLUCC 19-0629 through bioactivity and bioinformatics studies for enhanced sustainable agriculture production.</title>
        <authorList>
            <person name="Brooks S."/>
            <person name="Weaver J.A."/>
            <person name="Klomchit A."/>
            <person name="Alharthi S.A."/>
            <person name="Onlamun T."/>
            <person name="Nurani R."/>
            <person name="Vong T.K."/>
            <person name="Alberti F."/>
            <person name="Greco C."/>
        </authorList>
    </citation>
    <scope>NUCLEOTIDE SEQUENCE [LARGE SCALE GENOMIC DNA]</scope>
    <source>
        <strain evidence="15">MFLUCC 19-0629</strain>
    </source>
</reference>
<keyword evidence="10 13" id="KW-0106">Calcium</keyword>
<feature type="binding site" evidence="10">
    <location>
        <position position="174"/>
    </location>
    <ligand>
        <name>Ca(2+)</name>
        <dbReference type="ChEBI" id="CHEBI:29108"/>
        <label>2</label>
    </ligand>
</feature>
<evidence type="ECO:0000256" key="10">
    <source>
        <dbReference type="PIRSR" id="PIRSR601621-2"/>
    </source>
</evidence>
<dbReference type="InterPro" id="IPR019794">
    <property type="entry name" value="Peroxidases_AS"/>
</dbReference>
<evidence type="ECO:0000256" key="11">
    <source>
        <dbReference type="PIRSR" id="PIRSR601621-3"/>
    </source>
</evidence>
<keyword evidence="7 10" id="KW-0408">Iron</keyword>
<proteinExistence type="inferred from homology"/>
<comment type="cofactor">
    <cofactor evidence="10 13">
        <name>Ca(2+)</name>
        <dbReference type="ChEBI" id="CHEBI:29108"/>
    </cofactor>
    <text evidence="10 13">Binds 2 calcium ions per subunit.</text>
</comment>
<dbReference type="GO" id="GO:0006979">
    <property type="term" value="P:response to oxidative stress"/>
    <property type="evidence" value="ECO:0007669"/>
    <property type="project" value="InterPro"/>
</dbReference>
<dbReference type="InterPro" id="IPR010255">
    <property type="entry name" value="Haem_peroxidase_sf"/>
</dbReference>
<organism evidence="15 16">
    <name type="scientific">Daldinia eschscholtzii</name>
    <dbReference type="NCBI Taxonomy" id="292717"/>
    <lineage>
        <taxon>Eukaryota</taxon>
        <taxon>Fungi</taxon>
        <taxon>Dikarya</taxon>
        <taxon>Ascomycota</taxon>
        <taxon>Pezizomycotina</taxon>
        <taxon>Sordariomycetes</taxon>
        <taxon>Xylariomycetidae</taxon>
        <taxon>Xylariales</taxon>
        <taxon>Hypoxylaceae</taxon>
        <taxon>Daldinia</taxon>
    </lineage>
</organism>
<feature type="active site" description="Proton acceptor" evidence="9">
    <location>
        <position position="59"/>
    </location>
</feature>
<feature type="binding site" description="axial binding residue" evidence="10">
    <location>
        <position position="173"/>
    </location>
    <ligand>
        <name>heme b</name>
        <dbReference type="ChEBI" id="CHEBI:60344"/>
    </ligand>
    <ligandPart>
        <name>Fe</name>
        <dbReference type="ChEBI" id="CHEBI:18248"/>
    </ligandPart>
</feature>
<feature type="site" description="Transition state stabilizer" evidence="11">
    <location>
        <position position="55"/>
    </location>
</feature>
<name>A0AAX6M7G0_9PEZI</name>
<keyword evidence="8" id="KW-0325">Glycoprotein</keyword>
<feature type="chain" id="PRO_5043089566" description="Peroxidase" evidence="13">
    <location>
        <begin position="23"/>
        <end position="267"/>
    </location>
</feature>
<dbReference type="Gene3D" id="1.10.520.10">
    <property type="match status" value="1"/>
</dbReference>
<evidence type="ECO:0000313" key="15">
    <source>
        <dbReference type="EMBL" id="KAK6948590.1"/>
    </source>
</evidence>
<evidence type="ECO:0000256" key="7">
    <source>
        <dbReference type="ARBA" id="ARBA00023004"/>
    </source>
</evidence>
<sequence length="267" mass="27607">MDSLKLKVLLATIVASSGFVQAQCPAVWTDVAADLKETFLDGGGKCNDNARAAIRLAFHDCFPGSCDGSVILANECTDRGENTQMIDICSTLGDKATQFGVGTADIIQFAAAYGIAACPGLPAISVKVGRKDSSEPNPTGQMPGPNDNATSIVSAFAAKGFSVTELVALVGTHSAAKDLNGNALDTTVQDMDTNFYTETADGSAPSSLNSDKFLSNSTETSADWNSFGSDAAAWATAFVPAMEKLSLMGNDEASLTDCSSVITEAFP</sequence>
<feature type="disulfide bond" evidence="12">
    <location>
        <begin position="24"/>
        <end position="258"/>
    </location>
</feature>
<dbReference type="PROSITE" id="PS50873">
    <property type="entry name" value="PEROXIDASE_4"/>
    <property type="match status" value="1"/>
</dbReference>
<dbReference type="Gene3D" id="1.10.420.10">
    <property type="entry name" value="Peroxidase, domain 2"/>
    <property type="match status" value="1"/>
</dbReference>
<feature type="binding site" evidence="10">
    <location>
        <position position="185"/>
    </location>
    <ligand>
        <name>Ca(2+)</name>
        <dbReference type="ChEBI" id="CHEBI:29108"/>
        <label>2</label>
    </ligand>
</feature>
<dbReference type="PRINTS" id="PR00458">
    <property type="entry name" value="PEROXIDASE"/>
</dbReference>
<evidence type="ECO:0000256" key="12">
    <source>
        <dbReference type="PIRSR" id="PIRSR601621-4"/>
    </source>
</evidence>
<evidence type="ECO:0000256" key="8">
    <source>
        <dbReference type="ARBA" id="ARBA00023180"/>
    </source>
</evidence>
<keyword evidence="13" id="KW-0732">Signal</keyword>
<gene>
    <name evidence="15" type="ORF">Daesc_010360</name>
</gene>
<keyword evidence="3 13" id="KW-0575">Peroxidase</keyword>
<keyword evidence="12" id="KW-1015">Disulfide bond</keyword>
<feature type="binding site" evidence="10">
    <location>
        <position position="187"/>
    </location>
    <ligand>
        <name>Ca(2+)</name>
        <dbReference type="ChEBI" id="CHEBI:29108"/>
        <label>2</label>
    </ligand>
</feature>
<dbReference type="PRINTS" id="PR00462">
    <property type="entry name" value="LIGNINASE"/>
</dbReference>
<dbReference type="InterPro" id="IPR000823">
    <property type="entry name" value="Peroxidase_pln"/>
</dbReference>
<comment type="caution">
    <text evidence="15">The sequence shown here is derived from an EMBL/GenBank/DDBJ whole genome shotgun (WGS) entry which is preliminary data.</text>
</comment>
<keyword evidence="16" id="KW-1185">Reference proteome</keyword>
<keyword evidence="5 10" id="KW-0479">Metal-binding</keyword>
<dbReference type="PANTHER" id="PTHR31517:SF48">
    <property type="entry name" value="PEROXIDASE 16-RELATED"/>
    <property type="match status" value="1"/>
</dbReference>
<evidence type="ECO:0000256" key="2">
    <source>
        <dbReference type="ARBA" id="ARBA00006089"/>
    </source>
</evidence>
<feature type="signal peptide" evidence="13">
    <location>
        <begin position="1"/>
        <end position="22"/>
    </location>
</feature>
<evidence type="ECO:0000256" key="9">
    <source>
        <dbReference type="PIRSR" id="PIRSR601621-1"/>
    </source>
</evidence>
<feature type="binding site" evidence="10">
    <location>
        <position position="69"/>
    </location>
    <ligand>
        <name>Ca(2+)</name>
        <dbReference type="ChEBI" id="CHEBI:29108"/>
        <label>1</label>
    </ligand>
</feature>
<feature type="domain" description="Plant heme peroxidase family profile" evidence="14">
    <location>
        <begin position="50"/>
        <end position="267"/>
    </location>
</feature>
<dbReference type="EMBL" id="JBANMG010000010">
    <property type="protein sequence ID" value="KAK6948590.1"/>
    <property type="molecule type" value="Genomic_DNA"/>
</dbReference>
<evidence type="ECO:0000256" key="5">
    <source>
        <dbReference type="ARBA" id="ARBA00022723"/>
    </source>
</evidence>
<evidence type="ECO:0000256" key="6">
    <source>
        <dbReference type="ARBA" id="ARBA00023002"/>
    </source>
</evidence>
<evidence type="ECO:0000256" key="1">
    <source>
        <dbReference type="ARBA" id="ARBA00000189"/>
    </source>
</evidence>
<keyword evidence="6 13" id="KW-0560">Oxidoreductase</keyword>
<feature type="binding site" evidence="10">
    <location>
        <position position="192"/>
    </location>
    <ligand>
        <name>Ca(2+)</name>
        <dbReference type="ChEBI" id="CHEBI:29108"/>
        <label>2</label>
    </ligand>
</feature>
<dbReference type="Pfam" id="PF00141">
    <property type="entry name" value="peroxidase"/>
    <property type="match status" value="1"/>
</dbReference>
<dbReference type="Proteomes" id="UP001369815">
    <property type="component" value="Unassembled WGS sequence"/>
</dbReference>
<dbReference type="GO" id="GO:0046872">
    <property type="term" value="F:metal ion binding"/>
    <property type="evidence" value="ECO:0007669"/>
    <property type="project" value="UniProtKB-UniRule"/>
</dbReference>
<dbReference type="EC" id="1.11.1.-" evidence="13"/>
<comment type="catalytic activity">
    <reaction evidence="1">
        <text>2 a phenolic donor + H2O2 = 2 a phenolic radical donor + 2 H2O</text>
        <dbReference type="Rhea" id="RHEA:56136"/>
        <dbReference type="ChEBI" id="CHEBI:15377"/>
        <dbReference type="ChEBI" id="CHEBI:16240"/>
        <dbReference type="ChEBI" id="CHEBI:139520"/>
        <dbReference type="ChEBI" id="CHEBI:139521"/>
        <dbReference type="EC" id="1.11.1.7"/>
    </reaction>
</comment>
<dbReference type="InterPro" id="IPR001621">
    <property type="entry name" value="Ligninase"/>
</dbReference>
<evidence type="ECO:0000259" key="14">
    <source>
        <dbReference type="PROSITE" id="PS50873"/>
    </source>
</evidence>
<comment type="similarity">
    <text evidence="2 13">Belongs to the peroxidase family. Ligninase subfamily.</text>
</comment>
<feature type="disulfide bond" evidence="12">
    <location>
        <begin position="46"/>
        <end position="118"/>
    </location>
</feature>
<evidence type="ECO:0000256" key="3">
    <source>
        <dbReference type="ARBA" id="ARBA00022559"/>
    </source>
</evidence>
<dbReference type="InterPro" id="IPR024589">
    <property type="entry name" value="Ligninase_C"/>
</dbReference>
<feature type="binding site" evidence="10">
    <location>
        <position position="67"/>
    </location>
    <ligand>
        <name>Ca(2+)</name>
        <dbReference type="ChEBI" id="CHEBI:29108"/>
        <label>1</label>
    </ligand>
</feature>
<evidence type="ECO:0000256" key="13">
    <source>
        <dbReference type="RuleBase" id="RU363051"/>
    </source>
</evidence>
<dbReference type="PROSITE" id="PS00436">
    <property type="entry name" value="PEROXIDASE_2"/>
    <property type="match status" value="1"/>
</dbReference>
<feature type="binding site" evidence="10">
    <location>
        <position position="60"/>
    </location>
    <ligand>
        <name>Ca(2+)</name>
        <dbReference type="ChEBI" id="CHEBI:29108"/>
        <label>1</label>
    </ligand>
</feature>
<evidence type="ECO:0000256" key="4">
    <source>
        <dbReference type="ARBA" id="ARBA00022617"/>
    </source>
</evidence>
<dbReference type="SUPFAM" id="SSF48113">
    <property type="entry name" value="Heme-dependent peroxidases"/>
    <property type="match status" value="1"/>
</dbReference>
<dbReference type="PANTHER" id="PTHR31517">
    <property type="match status" value="1"/>
</dbReference>
<keyword evidence="4 10" id="KW-0349">Heme</keyword>
<dbReference type="AlphaFoldDB" id="A0AAX6M7G0"/>
<protein>
    <recommendedName>
        <fullName evidence="13">Peroxidase</fullName>
        <ecNumber evidence="13">1.11.1.-</ecNumber>
    </recommendedName>
</protein>
<accession>A0AAX6M7G0</accession>